<gene>
    <name evidence="9" type="ORF">KL86DPRO_10310</name>
</gene>
<dbReference type="Gene3D" id="3.30.70.20">
    <property type="match status" value="1"/>
</dbReference>
<evidence type="ECO:0000256" key="6">
    <source>
        <dbReference type="ARBA" id="ARBA00023014"/>
    </source>
</evidence>
<dbReference type="PROSITE" id="PS51379">
    <property type="entry name" value="4FE4S_FER_2"/>
    <property type="match status" value="2"/>
</dbReference>
<keyword evidence="2" id="KW-0004">4Fe-4S</keyword>
<evidence type="ECO:0000256" key="4">
    <source>
        <dbReference type="ARBA" id="ARBA00022982"/>
    </source>
</evidence>
<evidence type="ECO:0000256" key="5">
    <source>
        <dbReference type="ARBA" id="ARBA00023004"/>
    </source>
</evidence>
<feature type="transmembrane region" description="Helical" evidence="7">
    <location>
        <begin position="435"/>
        <end position="455"/>
    </location>
</feature>
<keyword evidence="5" id="KW-0408">Iron</keyword>
<dbReference type="InterPro" id="IPR017896">
    <property type="entry name" value="4Fe4S_Fe-S-bd"/>
</dbReference>
<dbReference type="GO" id="GO:0051539">
    <property type="term" value="F:4 iron, 4 sulfur cluster binding"/>
    <property type="evidence" value="ECO:0007669"/>
    <property type="project" value="UniProtKB-KW"/>
</dbReference>
<dbReference type="PANTHER" id="PTHR30176">
    <property type="entry name" value="FERREDOXIN-TYPE PROTEIN NAPH"/>
    <property type="match status" value="1"/>
</dbReference>
<protein>
    <submittedName>
        <fullName evidence="9">Iron-sulfur binding protein</fullName>
    </submittedName>
</protein>
<feature type="transmembrane region" description="Helical" evidence="7">
    <location>
        <begin position="349"/>
        <end position="368"/>
    </location>
</feature>
<evidence type="ECO:0000259" key="8">
    <source>
        <dbReference type="PROSITE" id="PS51379"/>
    </source>
</evidence>
<keyword evidence="3" id="KW-0479">Metal-binding</keyword>
<feature type="transmembrane region" description="Helical" evidence="7">
    <location>
        <begin position="322"/>
        <end position="342"/>
    </location>
</feature>
<keyword evidence="1" id="KW-0813">Transport</keyword>
<dbReference type="InterPro" id="IPR051684">
    <property type="entry name" value="Electron_Trans/Redox"/>
</dbReference>
<accession>A0A212IY52</accession>
<feature type="transmembrane region" description="Helical" evidence="7">
    <location>
        <begin position="299"/>
        <end position="316"/>
    </location>
</feature>
<feature type="transmembrane region" description="Helical" evidence="7">
    <location>
        <begin position="136"/>
        <end position="154"/>
    </location>
</feature>
<feature type="domain" description="4Fe-4S ferredoxin-type" evidence="8">
    <location>
        <begin position="371"/>
        <end position="400"/>
    </location>
</feature>
<feature type="transmembrane region" description="Helical" evidence="7">
    <location>
        <begin position="47"/>
        <end position="78"/>
    </location>
</feature>
<evidence type="ECO:0000313" key="9">
    <source>
        <dbReference type="EMBL" id="SBV92136.1"/>
    </source>
</evidence>
<keyword evidence="7" id="KW-1133">Transmembrane helix</keyword>
<dbReference type="AlphaFoldDB" id="A0A212IY52"/>
<name>A0A212IY52_9DELT</name>
<feature type="transmembrane region" description="Helical" evidence="7">
    <location>
        <begin position="166"/>
        <end position="188"/>
    </location>
</feature>
<dbReference type="Pfam" id="PF12801">
    <property type="entry name" value="Fer4_5"/>
    <property type="match status" value="1"/>
</dbReference>
<feature type="transmembrane region" description="Helical" evidence="7">
    <location>
        <begin position="200"/>
        <end position="220"/>
    </location>
</feature>
<dbReference type="PANTHER" id="PTHR30176:SF3">
    <property type="entry name" value="FERREDOXIN-TYPE PROTEIN NAPH"/>
    <property type="match status" value="1"/>
</dbReference>
<dbReference type="PROSITE" id="PS00198">
    <property type="entry name" value="4FE4S_FER_1"/>
    <property type="match status" value="1"/>
</dbReference>
<feature type="transmembrane region" description="Helical" evidence="7">
    <location>
        <begin position="252"/>
        <end position="278"/>
    </location>
</feature>
<dbReference type="Pfam" id="PF12837">
    <property type="entry name" value="Fer4_6"/>
    <property type="match status" value="1"/>
</dbReference>
<proteinExistence type="predicted"/>
<sequence length="458" mass="48717">MGQTTIGESRNALEKTFTVGEALAWAGVLLIIIILGAHYFRAGNTAAVLCLAGLILFHGSGAAWKTYAVGTALVWGVWEWGTAVQSLVMLRAAMGAPWARGAAILGVVAALTALAASHTLAKAARRGRATPAEPALTRAAAFTLTFLALYGLRWGRPDILLLERLFPAWGSIQIFLLSWYAGYIAGKLNNPRTSRKTRKIVWFLFTAVFFGQLALGLAGIPGMTLPGTPHVPVPAFILFAPAYRGSFTMMPFLVLAATLLAGSAWCSMLCYFGSIEAVAGSGKPVKKARPMMETAIRHGRAAILLLGLASALILRYRGAPAMLTLGLVALFTAGSLVVMLFVSRRYTGMVHCTAFCPMGLVVNLLGILSSWRLRIDPARCNGCGSCEKVCAYRALDAPCRERGQAALTCSLCRDCMGACPRNAIYLKHALLPAKAGGSVFTVITVALHVLFLAAARPM</sequence>
<reference evidence="9" key="1">
    <citation type="submission" date="2016-04" db="EMBL/GenBank/DDBJ databases">
        <authorList>
            <person name="Evans L.H."/>
            <person name="Alamgir A."/>
            <person name="Owens N."/>
            <person name="Weber N.D."/>
            <person name="Virtaneva K."/>
            <person name="Barbian K."/>
            <person name="Babar A."/>
            <person name="Rosenke K."/>
        </authorList>
    </citation>
    <scope>NUCLEOTIDE SEQUENCE</scope>
    <source>
        <strain evidence="9">86</strain>
    </source>
</reference>
<feature type="transmembrane region" description="Helical" evidence="7">
    <location>
        <begin position="98"/>
        <end position="116"/>
    </location>
</feature>
<keyword evidence="6" id="KW-0411">Iron-sulfur</keyword>
<dbReference type="GO" id="GO:0046872">
    <property type="term" value="F:metal ion binding"/>
    <property type="evidence" value="ECO:0007669"/>
    <property type="project" value="UniProtKB-KW"/>
</dbReference>
<keyword evidence="7" id="KW-0472">Membrane</keyword>
<keyword evidence="7" id="KW-0812">Transmembrane</keyword>
<dbReference type="GO" id="GO:0005886">
    <property type="term" value="C:plasma membrane"/>
    <property type="evidence" value="ECO:0007669"/>
    <property type="project" value="TreeGrafter"/>
</dbReference>
<keyword evidence="4" id="KW-0249">Electron transport</keyword>
<feature type="domain" description="4Fe-4S ferredoxin-type" evidence="8">
    <location>
        <begin position="409"/>
        <end position="429"/>
    </location>
</feature>
<dbReference type="EMBL" id="FLUQ01000001">
    <property type="protein sequence ID" value="SBV92136.1"/>
    <property type="molecule type" value="Genomic_DNA"/>
</dbReference>
<evidence type="ECO:0000256" key="1">
    <source>
        <dbReference type="ARBA" id="ARBA00022448"/>
    </source>
</evidence>
<evidence type="ECO:0000256" key="7">
    <source>
        <dbReference type="SAM" id="Phobius"/>
    </source>
</evidence>
<dbReference type="InterPro" id="IPR017900">
    <property type="entry name" value="4Fe4S_Fe_S_CS"/>
</dbReference>
<evidence type="ECO:0000256" key="2">
    <source>
        <dbReference type="ARBA" id="ARBA00022485"/>
    </source>
</evidence>
<evidence type="ECO:0000256" key="3">
    <source>
        <dbReference type="ARBA" id="ARBA00022723"/>
    </source>
</evidence>
<dbReference type="SUPFAM" id="SSF54862">
    <property type="entry name" value="4Fe-4S ferredoxins"/>
    <property type="match status" value="1"/>
</dbReference>
<organism evidence="9">
    <name type="scientific">uncultured delta proteobacterium</name>
    <dbReference type="NCBI Taxonomy" id="34034"/>
    <lineage>
        <taxon>Bacteria</taxon>
        <taxon>Deltaproteobacteria</taxon>
        <taxon>environmental samples</taxon>
    </lineage>
</organism>
<feature type="transmembrane region" description="Helical" evidence="7">
    <location>
        <begin position="22"/>
        <end position="40"/>
    </location>
</feature>